<dbReference type="EMBL" id="HBEJ01013913">
    <property type="protein sequence ID" value="CAD8374828.1"/>
    <property type="molecule type" value="Transcribed_RNA"/>
</dbReference>
<name>A0A7S0AUB4_9STRA</name>
<dbReference type="AlphaFoldDB" id="A0A7S0AUB4"/>
<feature type="compositionally biased region" description="Basic and acidic residues" evidence="1">
    <location>
        <begin position="131"/>
        <end position="179"/>
    </location>
</feature>
<sequence>MRPTSLCSGTGIGSGLKYIDPDMMAIFSLFGSYFAGALSEEEMPASPSRRDQNFCPRRSARWLNTIDEGGDSESENESVQGPDDTLLIQAGGDLDSEKANSMVFSDAQMGVIQSAIEELLSNKMDLAKVSERGGDFSSDKMDSQRSSEARLEHIADDGDSSEFHSADEDADVDQGKDFDGFLVGFPQN</sequence>
<reference evidence="2" key="1">
    <citation type="submission" date="2021-01" db="EMBL/GenBank/DDBJ databases">
        <authorList>
            <person name="Corre E."/>
            <person name="Pelletier E."/>
            <person name="Niang G."/>
            <person name="Scheremetjew M."/>
            <person name="Finn R."/>
            <person name="Kale V."/>
            <person name="Holt S."/>
            <person name="Cochrane G."/>
            <person name="Meng A."/>
            <person name="Brown T."/>
            <person name="Cohen L."/>
        </authorList>
    </citation>
    <scope>NUCLEOTIDE SEQUENCE</scope>
    <source>
        <strain evidence="2">CCMP3303</strain>
    </source>
</reference>
<feature type="region of interest" description="Disordered" evidence="1">
    <location>
        <begin position="131"/>
        <end position="188"/>
    </location>
</feature>
<proteinExistence type="predicted"/>
<feature type="region of interest" description="Disordered" evidence="1">
    <location>
        <begin position="65"/>
        <end position="92"/>
    </location>
</feature>
<evidence type="ECO:0000313" key="2">
    <source>
        <dbReference type="EMBL" id="CAD8374828.1"/>
    </source>
</evidence>
<accession>A0A7S0AUB4</accession>
<organism evidence="2">
    <name type="scientific">Minutocellus polymorphus</name>
    <dbReference type="NCBI Taxonomy" id="265543"/>
    <lineage>
        <taxon>Eukaryota</taxon>
        <taxon>Sar</taxon>
        <taxon>Stramenopiles</taxon>
        <taxon>Ochrophyta</taxon>
        <taxon>Bacillariophyta</taxon>
        <taxon>Mediophyceae</taxon>
        <taxon>Cymatosirophycidae</taxon>
        <taxon>Cymatosirales</taxon>
        <taxon>Cymatosiraceae</taxon>
        <taxon>Minutocellus</taxon>
    </lineage>
</organism>
<evidence type="ECO:0000256" key="1">
    <source>
        <dbReference type="SAM" id="MobiDB-lite"/>
    </source>
</evidence>
<protein>
    <submittedName>
        <fullName evidence="2">Uncharacterized protein</fullName>
    </submittedName>
</protein>
<gene>
    <name evidence="2" type="ORF">MPOL1434_LOCUS8180</name>
</gene>